<evidence type="ECO:0000256" key="2">
    <source>
        <dbReference type="ARBA" id="ARBA00022723"/>
    </source>
</evidence>
<sequence>MSHNDICPQDHLQHLFTGASGIVDRAAQLLVAMQARSRSVSHKELRDIVTDADIAAEELLIDGLRKLTPEADILAEETGETPGNGRPGTAPLRWIVDPLDGTVNYANGLPLYSVTVAAQEGGETVLGIVQSPAVPLAAAFLKGGMATVNGRPARVSDVGTLADAIVCVSLTSSYEAATVARTTEIIRRLANRVRGIRVIVSGAFELSLVAAGQVDAFVGLRTDVVSHAAGMALVRAAGGMVTTLSGAPATDSDRERVFSNGRLHDAILREIGDV</sequence>
<comment type="similarity">
    <text evidence="1">Belongs to the inositol monophosphatase superfamily.</text>
</comment>
<evidence type="ECO:0000256" key="4">
    <source>
        <dbReference type="ARBA" id="ARBA00022842"/>
    </source>
</evidence>
<dbReference type="SUPFAM" id="SSF56655">
    <property type="entry name" value="Carbohydrate phosphatase"/>
    <property type="match status" value="1"/>
</dbReference>
<comment type="caution">
    <text evidence="5">The sequence shown here is derived from an EMBL/GenBank/DDBJ whole genome shotgun (WGS) entry which is preliminary data.</text>
</comment>
<keyword evidence="3 5" id="KW-0378">Hydrolase</keyword>
<protein>
    <submittedName>
        <fullName evidence="5">Myo-inositol-1(Or 4)-monophosphatase</fullName>
        <ecNumber evidence="5">3.1.3.25</ecNumber>
    </submittedName>
</protein>
<evidence type="ECO:0000313" key="5">
    <source>
        <dbReference type="EMBL" id="NIJ58948.1"/>
    </source>
</evidence>
<evidence type="ECO:0000256" key="1">
    <source>
        <dbReference type="ARBA" id="ARBA00009759"/>
    </source>
</evidence>
<dbReference type="PROSITE" id="PS00629">
    <property type="entry name" value="IMP_1"/>
    <property type="match status" value="1"/>
</dbReference>
<evidence type="ECO:0000313" key="6">
    <source>
        <dbReference type="Proteomes" id="UP001429580"/>
    </source>
</evidence>
<proteinExistence type="inferred from homology"/>
<organism evidence="5 6">
    <name type="scientific">Pseudochelatococcus lubricantis</name>
    <dbReference type="NCBI Taxonomy" id="1538102"/>
    <lineage>
        <taxon>Bacteria</taxon>
        <taxon>Pseudomonadati</taxon>
        <taxon>Pseudomonadota</taxon>
        <taxon>Alphaproteobacteria</taxon>
        <taxon>Hyphomicrobiales</taxon>
        <taxon>Chelatococcaceae</taxon>
        <taxon>Pseudochelatococcus</taxon>
    </lineage>
</organism>
<dbReference type="Pfam" id="PF00459">
    <property type="entry name" value="Inositol_P"/>
    <property type="match status" value="1"/>
</dbReference>
<dbReference type="InterPro" id="IPR020583">
    <property type="entry name" value="Inositol_monoP_metal-BS"/>
</dbReference>
<gene>
    <name evidence="5" type="ORF">FHS82_002803</name>
</gene>
<reference evidence="5 6" key="1">
    <citation type="submission" date="2020-03" db="EMBL/GenBank/DDBJ databases">
        <title>Genomic Encyclopedia of Type Strains, Phase IV (KMG-IV): sequencing the most valuable type-strain genomes for metagenomic binning, comparative biology and taxonomic classification.</title>
        <authorList>
            <person name="Goeker M."/>
        </authorList>
    </citation>
    <scope>NUCLEOTIDE SEQUENCE [LARGE SCALE GENOMIC DNA]</scope>
    <source>
        <strain evidence="5 6">DSM 103870</strain>
    </source>
</reference>
<keyword evidence="4" id="KW-0460">Magnesium</keyword>
<dbReference type="PANTHER" id="PTHR20854">
    <property type="entry name" value="INOSITOL MONOPHOSPHATASE"/>
    <property type="match status" value="1"/>
</dbReference>
<dbReference type="EMBL" id="JAASQI010000006">
    <property type="protein sequence ID" value="NIJ58948.1"/>
    <property type="molecule type" value="Genomic_DNA"/>
</dbReference>
<dbReference type="InterPro" id="IPR000760">
    <property type="entry name" value="Inositol_monophosphatase-like"/>
</dbReference>
<keyword evidence="2" id="KW-0479">Metal-binding</keyword>
<accession>A0ABX0V2Z8</accession>
<dbReference type="PRINTS" id="PR00377">
    <property type="entry name" value="IMPHPHTASES"/>
</dbReference>
<dbReference type="Gene3D" id="3.40.190.80">
    <property type="match status" value="1"/>
</dbReference>
<dbReference type="GO" id="GO:0052834">
    <property type="term" value="F:inositol monophosphate phosphatase activity"/>
    <property type="evidence" value="ECO:0007669"/>
    <property type="project" value="UniProtKB-EC"/>
</dbReference>
<dbReference type="EC" id="3.1.3.25" evidence="5"/>
<keyword evidence="6" id="KW-1185">Reference proteome</keyword>
<dbReference type="PANTHER" id="PTHR20854:SF4">
    <property type="entry name" value="INOSITOL-1-MONOPHOSPHATASE-RELATED"/>
    <property type="match status" value="1"/>
</dbReference>
<dbReference type="Gene3D" id="3.30.540.10">
    <property type="entry name" value="Fructose-1,6-Bisphosphatase, subunit A, domain 1"/>
    <property type="match status" value="1"/>
</dbReference>
<evidence type="ECO:0000256" key="3">
    <source>
        <dbReference type="ARBA" id="ARBA00022801"/>
    </source>
</evidence>
<dbReference type="Proteomes" id="UP001429580">
    <property type="component" value="Unassembled WGS sequence"/>
</dbReference>
<dbReference type="RefSeq" id="WP_166953807.1">
    <property type="nucleotide sequence ID" value="NZ_JAASQI010000006.1"/>
</dbReference>
<name>A0ABX0V2Z8_9HYPH</name>